<evidence type="ECO:0000256" key="3">
    <source>
        <dbReference type="SAM" id="MobiDB-lite"/>
    </source>
</evidence>
<dbReference type="InterPro" id="IPR036770">
    <property type="entry name" value="Ankyrin_rpt-contain_sf"/>
</dbReference>
<dbReference type="Gene3D" id="1.25.40.20">
    <property type="entry name" value="Ankyrin repeat-containing domain"/>
    <property type="match status" value="1"/>
</dbReference>
<feature type="region of interest" description="Disordered" evidence="3">
    <location>
        <begin position="1"/>
        <end position="22"/>
    </location>
</feature>
<dbReference type="SMART" id="SM00248">
    <property type="entry name" value="ANK"/>
    <property type="match status" value="5"/>
</dbReference>
<dbReference type="PANTHER" id="PTHR24186:SF37">
    <property type="entry name" value="PGG DOMAIN-CONTAINING PROTEIN"/>
    <property type="match status" value="1"/>
</dbReference>
<dbReference type="PANTHER" id="PTHR24186">
    <property type="entry name" value="PROTEIN PHOSPHATASE 1 REGULATORY SUBUNIT"/>
    <property type="match status" value="1"/>
</dbReference>
<evidence type="ECO:0000313" key="4">
    <source>
        <dbReference type="EMBL" id="CAE4662910.1"/>
    </source>
</evidence>
<organism evidence="4">
    <name type="scientific">Ditylum brightwellii</name>
    <dbReference type="NCBI Taxonomy" id="49249"/>
    <lineage>
        <taxon>Eukaryota</taxon>
        <taxon>Sar</taxon>
        <taxon>Stramenopiles</taxon>
        <taxon>Ochrophyta</taxon>
        <taxon>Bacillariophyta</taxon>
        <taxon>Mediophyceae</taxon>
        <taxon>Lithodesmiophycidae</taxon>
        <taxon>Lithodesmiales</taxon>
        <taxon>Lithodesmiaceae</taxon>
        <taxon>Ditylum</taxon>
    </lineage>
</organism>
<feature type="compositionally biased region" description="Basic and acidic residues" evidence="3">
    <location>
        <begin position="1"/>
        <end position="19"/>
    </location>
</feature>
<evidence type="ECO:0000256" key="2">
    <source>
        <dbReference type="ARBA" id="ARBA00023043"/>
    </source>
</evidence>
<dbReference type="Pfam" id="PF12796">
    <property type="entry name" value="Ank_2"/>
    <property type="match status" value="1"/>
</dbReference>
<accession>A0A7S4T1P7</accession>
<dbReference type="SUPFAM" id="SSF48403">
    <property type="entry name" value="Ankyrin repeat"/>
    <property type="match status" value="1"/>
</dbReference>
<evidence type="ECO:0008006" key="5">
    <source>
        <dbReference type="Google" id="ProtNLM"/>
    </source>
</evidence>
<dbReference type="Pfam" id="PF00023">
    <property type="entry name" value="Ank"/>
    <property type="match status" value="1"/>
</dbReference>
<proteinExistence type="predicted"/>
<name>A0A7S4T1P7_9STRA</name>
<keyword evidence="1" id="KW-0677">Repeat</keyword>
<keyword evidence="2" id="KW-0040">ANK repeat</keyword>
<gene>
    <name evidence="4" type="ORF">DBRI00130_LOCUS41770</name>
</gene>
<sequence length="386" mass="43381">MSGKRGEMPSNDRNKRMRFDSSVPHADPELKRLLCLVDEEIDEKAVIKAIQKNPSVARAKYKASYLGPDFPLYIAIKRGASFGVVNAIFRAYPEAVKEKNSEDETILHGACRMAAPFEIVSLLWEGWPDAVNRKNRNGQTPLHCACSNHASVESVTFLMEKCPQALAEKEEMAGQTPLHCACTFSVSHEVVSFLLKACPTVVEEKNKFGQTLLHSMCSINGNPASLDTLLLLLKYHPEAVRIKDNDGRMPLHYACKKRVSIDVVTLLLEKNPSAVEEKDIYGETPLHLMCKYCTPAREKMILSHVSCLVSNRLDRSVATKMMRDFIEIKWQGGLILLFELFPLSVTCLNHIPMSIVPSLLSMMGRHCKILTMSTMMINRQDVLNIY</sequence>
<dbReference type="EMBL" id="HBNS01058072">
    <property type="protein sequence ID" value="CAE4662910.1"/>
    <property type="molecule type" value="Transcribed_RNA"/>
</dbReference>
<dbReference type="AlphaFoldDB" id="A0A7S4T1P7"/>
<dbReference type="Pfam" id="PF13857">
    <property type="entry name" value="Ank_5"/>
    <property type="match status" value="1"/>
</dbReference>
<dbReference type="GO" id="GO:0005886">
    <property type="term" value="C:plasma membrane"/>
    <property type="evidence" value="ECO:0007669"/>
    <property type="project" value="TreeGrafter"/>
</dbReference>
<dbReference type="InterPro" id="IPR002110">
    <property type="entry name" value="Ankyrin_rpt"/>
</dbReference>
<protein>
    <recommendedName>
        <fullName evidence="5">Ankyrin repeat protein</fullName>
    </recommendedName>
</protein>
<evidence type="ECO:0000256" key="1">
    <source>
        <dbReference type="ARBA" id="ARBA00022737"/>
    </source>
</evidence>
<reference evidence="4" key="1">
    <citation type="submission" date="2021-01" db="EMBL/GenBank/DDBJ databases">
        <authorList>
            <person name="Corre E."/>
            <person name="Pelletier E."/>
            <person name="Niang G."/>
            <person name="Scheremetjew M."/>
            <person name="Finn R."/>
            <person name="Kale V."/>
            <person name="Holt S."/>
            <person name="Cochrane G."/>
            <person name="Meng A."/>
            <person name="Brown T."/>
            <person name="Cohen L."/>
        </authorList>
    </citation>
    <scope>NUCLEOTIDE SEQUENCE</scope>
    <source>
        <strain evidence="4">GSO104</strain>
    </source>
</reference>